<comment type="caution">
    <text evidence="4">The sequence shown here is derived from an EMBL/GenBank/DDBJ whole genome shotgun (WGS) entry which is preliminary data.</text>
</comment>
<evidence type="ECO:0000256" key="2">
    <source>
        <dbReference type="SAM" id="Phobius"/>
    </source>
</evidence>
<keyword evidence="2" id="KW-1133">Transmembrane helix</keyword>
<keyword evidence="2" id="KW-0812">Transmembrane</keyword>
<feature type="chain" id="PRO_5014441329" evidence="3">
    <location>
        <begin position="23"/>
        <end position="161"/>
    </location>
</feature>
<proteinExistence type="predicted"/>
<dbReference type="EMBL" id="MTYI01000110">
    <property type="protein sequence ID" value="PNP52341.1"/>
    <property type="molecule type" value="Genomic_DNA"/>
</dbReference>
<keyword evidence="3" id="KW-0732">Signal</keyword>
<feature type="transmembrane region" description="Helical" evidence="2">
    <location>
        <begin position="57"/>
        <end position="77"/>
    </location>
</feature>
<gene>
    <name evidence="4" type="ORF">THARTR1_07121</name>
</gene>
<accession>A0A2K0U3H5</accession>
<feature type="signal peptide" evidence="3">
    <location>
        <begin position="1"/>
        <end position="22"/>
    </location>
</feature>
<evidence type="ECO:0000313" key="5">
    <source>
        <dbReference type="Proteomes" id="UP000236290"/>
    </source>
</evidence>
<sequence>MSLLIHLTPLLILILLYRLCPAHFPPSTTTSRLFLLYTLVCHLLAHRSSPWPLIQNLALLVLAHVLLAAIYFLHYVAKVAHFAKDALLPVYAELAESVQLSVRNLAAHIHGTQLEQLSLDKALNKDEKEENLTDDVLEMDSKPKPYKSTDTLSDPLDGPAK</sequence>
<protein>
    <submittedName>
        <fullName evidence="4">Uncharacterized protein</fullName>
    </submittedName>
</protein>
<keyword evidence="2" id="KW-0472">Membrane</keyword>
<reference evidence="4 5" key="1">
    <citation type="submission" date="2017-02" db="EMBL/GenBank/DDBJ databases">
        <title>Genomes of Trichoderma spp. with biocontrol activity.</title>
        <authorList>
            <person name="Gardiner D."/>
            <person name="Kazan K."/>
            <person name="Vos C."/>
            <person name="Harvey P."/>
        </authorList>
    </citation>
    <scope>NUCLEOTIDE SEQUENCE [LARGE SCALE GENOMIC DNA]</scope>
    <source>
        <strain evidence="4 5">Tr1</strain>
    </source>
</reference>
<name>A0A2K0U3H5_TRIHA</name>
<evidence type="ECO:0000256" key="3">
    <source>
        <dbReference type="SAM" id="SignalP"/>
    </source>
</evidence>
<dbReference type="AlphaFoldDB" id="A0A2K0U3H5"/>
<dbReference type="Proteomes" id="UP000236290">
    <property type="component" value="Unassembled WGS sequence"/>
</dbReference>
<dbReference type="OrthoDB" id="4893692at2759"/>
<feature type="region of interest" description="Disordered" evidence="1">
    <location>
        <begin position="129"/>
        <end position="161"/>
    </location>
</feature>
<evidence type="ECO:0000313" key="4">
    <source>
        <dbReference type="EMBL" id="PNP52341.1"/>
    </source>
</evidence>
<organism evidence="4 5">
    <name type="scientific">Trichoderma harzianum</name>
    <name type="common">Hypocrea lixii</name>
    <dbReference type="NCBI Taxonomy" id="5544"/>
    <lineage>
        <taxon>Eukaryota</taxon>
        <taxon>Fungi</taxon>
        <taxon>Dikarya</taxon>
        <taxon>Ascomycota</taxon>
        <taxon>Pezizomycotina</taxon>
        <taxon>Sordariomycetes</taxon>
        <taxon>Hypocreomycetidae</taxon>
        <taxon>Hypocreales</taxon>
        <taxon>Hypocreaceae</taxon>
        <taxon>Trichoderma</taxon>
    </lineage>
</organism>
<evidence type="ECO:0000256" key="1">
    <source>
        <dbReference type="SAM" id="MobiDB-lite"/>
    </source>
</evidence>